<evidence type="ECO:0000256" key="1">
    <source>
        <dbReference type="SAM" id="MobiDB-lite"/>
    </source>
</evidence>
<evidence type="ECO:0000313" key="3">
    <source>
        <dbReference type="Proteomes" id="UP000026962"/>
    </source>
</evidence>
<protein>
    <submittedName>
        <fullName evidence="2">Uncharacterized protein</fullName>
    </submittedName>
</protein>
<feature type="region of interest" description="Disordered" evidence="1">
    <location>
        <begin position="53"/>
        <end position="83"/>
    </location>
</feature>
<dbReference type="EnsemblPlants" id="OPUNC03G24000.2">
    <property type="protein sequence ID" value="OPUNC03G24000.2"/>
    <property type="gene ID" value="OPUNC03G24000"/>
</dbReference>
<sequence length="83" mass="8733">MPPSISSPTHSPSHGPPCRRSPPFSPSASGAAADHPVSARRRPLAAQIVILHRRFPTPRSPIGLPAARRQHKSASAGPRVPTP</sequence>
<name>A0A0E0KGD6_ORYPU</name>
<feature type="region of interest" description="Disordered" evidence="1">
    <location>
        <begin position="1"/>
        <end position="40"/>
    </location>
</feature>
<proteinExistence type="predicted"/>
<dbReference type="Gramene" id="OPUNC03G24000.2">
    <property type="protein sequence ID" value="OPUNC03G24000.2"/>
    <property type="gene ID" value="OPUNC03G24000"/>
</dbReference>
<keyword evidence="3" id="KW-1185">Reference proteome</keyword>
<feature type="compositionally biased region" description="Low complexity" evidence="1">
    <location>
        <begin position="1"/>
        <end position="18"/>
    </location>
</feature>
<evidence type="ECO:0000313" key="2">
    <source>
        <dbReference type="EnsemblPlants" id="OPUNC03G24000.2"/>
    </source>
</evidence>
<organism evidence="2">
    <name type="scientific">Oryza punctata</name>
    <name type="common">Red rice</name>
    <dbReference type="NCBI Taxonomy" id="4537"/>
    <lineage>
        <taxon>Eukaryota</taxon>
        <taxon>Viridiplantae</taxon>
        <taxon>Streptophyta</taxon>
        <taxon>Embryophyta</taxon>
        <taxon>Tracheophyta</taxon>
        <taxon>Spermatophyta</taxon>
        <taxon>Magnoliopsida</taxon>
        <taxon>Liliopsida</taxon>
        <taxon>Poales</taxon>
        <taxon>Poaceae</taxon>
        <taxon>BOP clade</taxon>
        <taxon>Oryzoideae</taxon>
        <taxon>Oryzeae</taxon>
        <taxon>Oryzinae</taxon>
        <taxon>Oryza</taxon>
    </lineage>
</organism>
<reference evidence="2" key="2">
    <citation type="submission" date="2018-05" db="EMBL/GenBank/DDBJ databases">
        <title>OpunRS2 (Oryza punctata Reference Sequence Version 2).</title>
        <authorList>
            <person name="Zhang J."/>
            <person name="Kudrna D."/>
            <person name="Lee S."/>
            <person name="Talag J."/>
            <person name="Welchert J."/>
            <person name="Wing R.A."/>
        </authorList>
    </citation>
    <scope>NUCLEOTIDE SEQUENCE [LARGE SCALE GENOMIC DNA]</scope>
</reference>
<dbReference type="Proteomes" id="UP000026962">
    <property type="component" value="Chromosome 3"/>
</dbReference>
<reference evidence="2" key="1">
    <citation type="submission" date="2015-04" db="UniProtKB">
        <authorList>
            <consortium name="EnsemblPlants"/>
        </authorList>
    </citation>
    <scope>IDENTIFICATION</scope>
</reference>
<dbReference type="AlphaFoldDB" id="A0A0E0KGD6"/>
<dbReference type="HOGENOM" id="CLU_2642345_0_0_1"/>
<accession>A0A0E0KGD6</accession>